<gene>
    <name evidence="6 8" type="primary">hisB</name>
    <name evidence="8" type="ORF">NITGR_980027</name>
</gene>
<evidence type="ECO:0000256" key="3">
    <source>
        <dbReference type="ARBA" id="ARBA00022605"/>
    </source>
</evidence>
<protein>
    <recommendedName>
        <fullName evidence="2 6">Imidazoleglycerol-phosphate dehydratase</fullName>
        <shortName evidence="6">IGPD</shortName>
        <ecNumber evidence="6 7">4.2.1.19</ecNumber>
    </recommendedName>
</protein>
<dbReference type="FunFam" id="3.30.230.40:FF:000003">
    <property type="entry name" value="Imidazoleglycerol-phosphate dehydratase HisB"/>
    <property type="match status" value="1"/>
</dbReference>
<reference evidence="8 9" key="1">
    <citation type="journal article" date="2013" name="Front. Microbiol.">
        <title>The genome of Nitrospina gracilis illuminates the metabolism and evolution of the major marine nitrite oxidizer.</title>
        <authorList>
            <person name="Luecker S."/>
            <person name="Nowka B."/>
            <person name="Rattei T."/>
            <person name="Spieck E."/>
            <person name="and Daims H."/>
        </authorList>
    </citation>
    <scope>NUCLEOTIDE SEQUENCE [LARGE SCALE GENOMIC DNA]</scope>
    <source>
        <strain evidence="8 9">3/211</strain>
    </source>
</reference>
<dbReference type="EMBL" id="CAQJ01000108">
    <property type="protein sequence ID" value="CCQ92152.1"/>
    <property type="molecule type" value="Genomic_DNA"/>
</dbReference>
<evidence type="ECO:0000256" key="5">
    <source>
        <dbReference type="ARBA" id="ARBA00023239"/>
    </source>
</evidence>
<dbReference type="PROSITE" id="PS00954">
    <property type="entry name" value="IGP_DEHYDRATASE_1"/>
    <property type="match status" value="1"/>
</dbReference>
<comment type="caution">
    <text evidence="8">The sequence shown here is derived from an EMBL/GenBank/DDBJ whole genome shotgun (WGS) entry which is preliminary data.</text>
</comment>
<comment type="subcellular location">
    <subcellularLocation>
        <location evidence="6 7">Cytoplasm</location>
    </subcellularLocation>
</comment>
<dbReference type="HAMAP" id="MF_00076">
    <property type="entry name" value="HisB"/>
    <property type="match status" value="1"/>
</dbReference>
<dbReference type="PANTHER" id="PTHR23133:SF2">
    <property type="entry name" value="IMIDAZOLEGLYCEROL-PHOSPHATE DEHYDRATASE"/>
    <property type="match status" value="1"/>
</dbReference>
<dbReference type="FunCoup" id="M1Z2D4">
    <property type="interactions" value="354"/>
</dbReference>
<evidence type="ECO:0000313" key="8">
    <source>
        <dbReference type="EMBL" id="CCQ92152.1"/>
    </source>
</evidence>
<dbReference type="SUPFAM" id="SSF54211">
    <property type="entry name" value="Ribosomal protein S5 domain 2-like"/>
    <property type="match status" value="2"/>
</dbReference>
<organism evidence="8 9">
    <name type="scientific">Nitrospina gracilis (strain 3/211)</name>
    <dbReference type="NCBI Taxonomy" id="1266370"/>
    <lineage>
        <taxon>Bacteria</taxon>
        <taxon>Pseudomonadati</taxon>
        <taxon>Nitrospinota/Tectimicrobiota group</taxon>
        <taxon>Nitrospinota</taxon>
        <taxon>Nitrospinia</taxon>
        <taxon>Nitrospinales</taxon>
        <taxon>Nitrospinaceae</taxon>
        <taxon>Nitrospina</taxon>
    </lineage>
</organism>
<dbReference type="InParanoid" id="M1Z2D4"/>
<dbReference type="Gene3D" id="3.30.230.40">
    <property type="entry name" value="Imidazole glycerol phosphate dehydratase, domain 1"/>
    <property type="match status" value="2"/>
</dbReference>
<comment type="similarity">
    <text evidence="6 7">Belongs to the imidazoleglycerol-phosphate dehydratase family.</text>
</comment>
<dbReference type="NCBIfam" id="NF002111">
    <property type="entry name" value="PRK00951.2-1"/>
    <property type="match status" value="1"/>
</dbReference>
<dbReference type="InterPro" id="IPR020565">
    <property type="entry name" value="ImidazoleglycerP_deHydtase_CS"/>
</dbReference>
<dbReference type="InterPro" id="IPR020568">
    <property type="entry name" value="Ribosomal_Su5_D2-typ_SF"/>
</dbReference>
<dbReference type="PANTHER" id="PTHR23133">
    <property type="entry name" value="IMIDAZOLEGLYCEROL-PHOSPHATE DEHYDRATASE HIS7"/>
    <property type="match status" value="1"/>
</dbReference>
<dbReference type="UniPathway" id="UPA00031">
    <property type="reaction ID" value="UER00011"/>
</dbReference>
<dbReference type="GO" id="GO:0000105">
    <property type="term" value="P:L-histidine biosynthetic process"/>
    <property type="evidence" value="ECO:0007669"/>
    <property type="project" value="UniProtKB-UniRule"/>
</dbReference>
<name>M1Z2D4_NITG3</name>
<sequence length="195" mass="21525">MDRCSQITRKTSETEIEVSLVIDGSGQSEIQTPIPFLDHMLAQLTRHGYFDLQLKAKGDIEIDFHHTVEDVGITLGQAFDKALGDKKGIRRFASSSVPLNEALAECVVDISGRSFFVFNIDLPKTKLGQFDVELVPEFFQAFSANSGVTLHLNSPYWSNLHHIVEASFKAFAKALDQACALDPRSDAIPSTKGKL</sequence>
<keyword evidence="6" id="KW-0963">Cytoplasm</keyword>
<dbReference type="Proteomes" id="UP000011704">
    <property type="component" value="Unassembled WGS sequence"/>
</dbReference>
<dbReference type="NCBIfam" id="NF002114">
    <property type="entry name" value="PRK00951.2-4"/>
    <property type="match status" value="1"/>
</dbReference>
<evidence type="ECO:0000256" key="1">
    <source>
        <dbReference type="ARBA" id="ARBA00005047"/>
    </source>
</evidence>
<evidence type="ECO:0000313" key="9">
    <source>
        <dbReference type="Proteomes" id="UP000011704"/>
    </source>
</evidence>
<dbReference type="InterPro" id="IPR000807">
    <property type="entry name" value="ImidazoleglycerolP_deHydtase"/>
</dbReference>
<dbReference type="PROSITE" id="PS00955">
    <property type="entry name" value="IGP_DEHYDRATASE_2"/>
    <property type="match status" value="1"/>
</dbReference>
<dbReference type="CDD" id="cd07914">
    <property type="entry name" value="IGPD"/>
    <property type="match status" value="1"/>
</dbReference>
<accession>M1Z2D4</accession>
<comment type="pathway">
    <text evidence="1 6 7">Amino-acid biosynthesis; L-histidine biosynthesis; L-histidine from 5-phospho-alpha-D-ribose 1-diphosphate: step 6/9.</text>
</comment>
<evidence type="ECO:0000256" key="4">
    <source>
        <dbReference type="ARBA" id="ARBA00023102"/>
    </source>
</evidence>
<comment type="catalytic activity">
    <reaction evidence="6 7">
        <text>D-erythro-1-(imidazol-4-yl)glycerol 3-phosphate = 3-(imidazol-4-yl)-2-oxopropyl phosphate + H2O</text>
        <dbReference type="Rhea" id="RHEA:11040"/>
        <dbReference type="ChEBI" id="CHEBI:15377"/>
        <dbReference type="ChEBI" id="CHEBI:57766"/>
        <dbReference type="ChEBI" id="CHEBI:58278"/>
        <dbReference type="EC" id="4.2.1.19"/>
    </reaction>
</comment>
<evidence type="ECO:0000256" key="6">
    <source>
        <dbReference type="HAMAP-Rule" id="MF_00076"/>
    </source>
</evidence>
<dbReference type="AlphaFoldDB" id="M1Z2D4"/>
<dbReference type="OrthoDB" id="9790411at2"/>
<evidence type="ECO:0000256" key="7">
    <source>
        <dbReference type="RuleBase" id="RU000599"/>
    </source>
</evidence>
<dbReference type="GO" id="GO:0005737">
    <property type="term" value="C:cytoplasm"/>
    <property type="evidence" value="ECO:0007669"/>
    <property type="project" value="UniProtKB-SubCell"/>
</dbReference>
<dbReference type="EC" id="4.2.1.19" evidence="6 7"/>
<dbReference type="RefSeq" id="WP_005011756.1">
    <property type="nucleotide sequence ID" value="NZ_HG422173.1"/>
</dbReference>
<dbReference type="InterPro" id="IPR038494">
    <property type="entry name" value="IGPD_sf"/>
</dbReference>
<keyword evidence="5 6" id="KW-0456">Lyase</keyword>
<keyword evidence="9" id="KW-1185">Reference proteome</keyword>
<dbReference type="HOGENOM" id="CLU_044308_2_0_0"/>
<dbReference type="FunFam" id="3.30.230.40:FF:000001">
    <property type="entry name" value="Imidazoleglycerol-phosphate dehydratase HisB"/>
    <property type="match status" value="1"/>
</dbReference>
<dbReference type="Pfam" id="PF00475">
    <property type="entry name" value="IGPD"/>
    <property type="match status" value="1"/>
</dbReference>
<keyword evidence="4 6" id="KW-0368">Histidine biosynthesis</keyword>
<keyword evidence="3 6" id="KW-0028">Amino-acid biosynthesis</keyword>
<proteinExistence type="inferred from homology"/>
<dbReference type="STRING" id="1266370.NITGR_980027"/>
<dbReference type="GO" id="GO:0004424">
    <property type="term" value="F:imidazoleglycerol-phosphate dehydratase activity"/>
    <property type="evidence" value="ECO:0007669"/>
    <property type="project" value="UniProtKB-UniRule"/>
</dbReference>
<evidence type="ECO:0000256" key="2">
    <source>
        <dbReference type="ARBA" id="ARBA00016664"/>
    </source>
</evidence>